<reference evidence="4" key="1">
    <citation type="submission" date="2011-04" db="EMBL/GenBank/DDBJ databases">
        <title>The complete genome of Treponema brennaborense DSM 12168.</title>
        <authorList>
            <person name="Lucas S."/>
            <person name="Han J."/>
            <person name="Lapidus A."/>
            <person name="Bruce D."/>
            <person name="Goodwin L."/>
            <person name="Pitluck S."/>
            <person name="Peters L."/>
            <person name="Kyrpides N."/>
            <person name="Mavromatis K."/>
            <person name="Ivanova N."/>
            <person name="Mikhailova N."/>
            <person name="Pagani I."/>
            <person name="Teshima H."/>
            <person name="Detter J.C."/>
            <person name="Tapia R."/>
            <person name="Han C."/>
            <person name="Land M."/>
            <person name="Hauser L."/>
            <person name="Markowitz V."/>
            <person name="Cheng J.-F."/>
            <person name="Hugenholtz P."/>
            <person name="Woyke T."/>
            <person name="Wu D."/>
            <person name="Gronow S."/>
            <person name="Wellnitz S."/>
            <person name="Brambilla E."/>
            <person name="Klenk H.-P."/>
            <person name="Eisen J.A."/>
        </authorList>
    </citation>
    <scope>NUCLEOTIDE SEQUENCE [LARGE SCALE GENOMIC DNA]</scope>
    <source>
        <strain evidence="4">DSM 12168 / CIP 105900 / DD5/3</strain>
    </source>
</reference>
<dbReference type="InterPro" id="IPR050661">
    <property type="entry name" value="BglG_antiterminators"/>
</dbReference>
<keyword evidence="1" id="KW-0677">Repeat</keyword>
<dbReference type="InterPro" id="IPR036634">
    <property type="entry name" value="PRD_sf"/>
</dbReference>
<dbReference type="PANTHER" id="PTHR30185">
    <property type="entry name" value="CRYPTIC BETA-GLUCOSIDE BGL OPERON ANTITERMINATOR"/>
    <property type="match status" value="1"/>
</dbReference>
<dbReference type="AlphaFoldDB" id="F4LLZ8"/>
<feature type="domain" description="PRD" evidence="2">
    <location>
        <begin position="67"/>
        <end position="172"/>
    </location>
</feature>
<dbReference type="NCBIfam" id="NF046042">
    <property type="entry name" value="LicT"/>
    <property type="match status" value="1"/>
</dbReference>
<dbReference type="InterPro" id="IPR011608">
    <property type="entry name" value="PRD"/>
</dbReference>
<evidence type="ECO:0000256" key="1">
    <source>
        <dbReference type="ARBA" id="ARBA00022737"/>
    </source>
</evidence>
<dbReference type="Gene3D" id="1.10.1790.10">
    <property type="entry name" value="PRD domain"/>
    <property type="match status" value="2"/>
</dbReference>
<keyword evidence="4" id="KW-1185">Reference proteome</keyword>
<evidence type="ECO:0000313" key="4">
    <source>
        <dbReference type="Proteomes" id="UP000006546"/>
    </source>
</evidence>
<dbReference type="RefSeq" id="WP_013757409.1">
    <property type="nucleotide sequence ID" value="NC_015500.1"/>
</dbReference>
<evidence type="ECO:0000259" key="2">
    <source>
        <dbReference type="PROSITE" id="PS51372"/>
    </source>
</evidence>
<accession>F4LLZ8</accession>
<dbReference type="PROSITE" id="PS51372">
    <property type="entry name" value="PRD_2"/>
    <property type="match status" value="2"/>
</dbReference>
<dbReference type="SMART" id="SM01061">
    <property type="entry name" value="CAT_RBD"/>
    <property type="match status" value="1"/>
</dbReference>
<organism evidence="3 4">
    <name type="scientific">Treponema brennaborense (strain DSM 12168 / CIP 105900 / DD5/3)</name>
    <dbReference type="NCBI Taxonomy" id="906968"/>
    <lineage>
        <taxon>Bacteria</taxon>
        <taxon>Pseudomonadati</taxon>
        <taxon>Spirochaetota</taxon>
        <taxon>Spirochaetia</taxon>
        <taxon>Spirochaetales</taxon>
        <taxon>Treponemataceae</taxon>
        <taxon>Treponema</taxon>
    </lineage>
</organism>
<dbReference type="KEGG" id="tbe:Trebr_0240"/>
<protein>
    <submittedName>
        <fullName evidence="3">Transcriptional antiterminator, BglG</fullName>
    </submittedName>
</protein>
<dbReference type="Pfam" id="PF00874">
    <property type="entry name" value="PRD"/>
    <property type="match status" value="2"/>
</dbReference>
<evidence type="ECO:0000313" key="3">
    <source>
        <dbReference type="EMBL" id="AEE15690.1"/>
    </source>
</evidence>
<dbReference type="InterPro" id="IPR036650">
    <property type="entry name" value="CAT_RNA-bd_dom_sf"/>
</dbReference>
<dbReference type="Proteomes" id="UP000006546">
    <property type="component" value="Chromosome"/>
</dbReference>
<proteinExistence type="predicted"/>
<dbReference type="Pfam" id="PF03123">
    <property type="entry name" value="CAT_RBD"/>
    <property type="match status" value="1"/>
</dbReference>
<feature type="domain" description="PRD" evidence="2">
    <location>
        <begin position="173"/>
        <end position="280"/>
    </location>
</feature>
<name>F4LLZ8_TREBD</name>
<dbReference type="GO" id="GO:0003723">
    <property type="term" value="F:RNA binding"/>
    <property type="evidence" value="ECO:0007669"/>
    <property type="project" value="InterPro"/>
</dbReference>
<dbReference type="InterPro" id="IPR004341">
    <property type="entry name" value="CAT_RNA-bd_dom"/>
</dbReference>
<dbReference type="Gene3D" id="2.30.24.10">
    <property type="entry name" value="CAT RNA-binding domain"/>
    <property type="match status" value="1"/>
</dbReference>
<gene>
    <name evidence="3" type="ordered locus">Trebr_0240</name>
</gene>
<dbReference type="STRING" id="906968.Trebr_0240"/>
<dbReference type="eggNOG" id="COG3711">
    <property type="taxonomic scope" value="Bacteria"/>
</dbReference>
<dbReference type="HOGENOM" id="CLU_078802_0_0_12"/>
<dbReference type="EMBL" id="CP002696">
    <property type="protein sequence ID" value="AEE15690.1"/>
    <property type="molecule type" value="Genomic_DNA"/>
</dbReference>
<dbReference type="SUPFAM" id="SSF63520">
    <property type="entry name" value="PTS-regulatory domain, PRD"/>
    <property type="match status" value="2"/>
</dbReference>
<dbReference type="SUPFAM" id="SSF50151">
    <property type="entry name" value="SacY-like RNA-binding domain"/>
    <property type="match status" value="1"/>
</dbReference>
<dbReference type="GO" id="GO:0006355">
    <property type="term" value="P:regulation of DNA-templated transcription"/>
    <property type="evidence" value="ECO:0007669"/>
    <property type="project" value="InterPro"/>
</dbReference>
<sequence length="280" mass="31591">MILKIIKILNNNAAVCTDPEGFEKIVMGRGLAFQQKCGAVIDESKIEKIFILKNEETNFRFQEFIQNIPIEDMLLSEEIIAHAKKLCPKELHDSIYITLTDHLNAAMERAKQNIAVTSPITSAIKSFYPEEFRIGLDALDIIKKATGRSFSIDEAAFITMHFVTAELGAGSPELNSMLEFVQDVSILVKRCLPVKIDETSPAWQRFLVHLSFFAQRIMTASGSSDGETELYDSIAKTFPAARNCVDRITAYVEEKYPYTVDKNEKTYLTIHINRIVTGKE</sequence>
<dbReference type="PANTHER" id="PTHR30185:SF15">
    <property type="entry name" value="CRYPTIC BETA-GLUCOSIDE BGL OPERON ANTITERMINATOR"/>
    <property type="match status" value="1"/>
</dbReference>